<gene>
    <name evidence="5" type="ORF">DSM106972_083010</name>
</gene>
<dbReference type="GO" id="GO:0016705">
    <property type="term" value="F:oxidoreductase activity, acting on paired donors, with incorporation or reduction of molecular oxygen"/>
    <property type="evidence" value="ECO:0007669"/>
    <property type="project" value="InterPro"/>
</dbReference>
<name>A0A433UUN2_9CYAN</name>
<dbReference type="GO" id="GO:0020037">
    <property type="term" value="F:heme binding"/>
    <property type="evidence" value="ECO:0007669"/>
    <property type="project" value="InterPro"/>
</dbReference>
<dbReference type="InterPro" id="IPR050121">
    <property type="entry name" value="Cytochrome_P450_monoxygenase"/>
</dbReference>
<dbReference type="PRINTS" id="PR00385">
    <property type="entry name" value="P450"/>
</dbReference>
<dbReference type="Proteomes" id="UP000271624">
    <property type="component" value="Unassembled WGS sequence"/>
</dbReference>
<dbReference type="RefSeq" id="WP_127086337.1">
    <property type="nucleotide sequence ID" value="NZ_RSCL01000031.1"/>
</dbReference>
<dbReference type="GO" id="GO:0004497">
    <property type="term" value="F:monooxygenase activity"/>
    <property type="evidence" value="ECO:0007669"/>
    <property type="project" value="UniProtKB-KW"/>
</dbReference>
<proteinExistence type="inferred from homology"/>
<keyword evidence="3 4" id="KW-0349">Heme</keyword>
<organism evidence="5 6">
    <name type="scientific">Dulcicalothrix desertica PCC 7102</name>
    <dbReference type="NCBI Taxonomy" id="232991"/>
    <lineage>
        <taxon>Bacteria</taxon>
        <taxon>Bacillati</taxon>
        <taxon>Cyanobacteriota</taxon>
        <taxon>Cyanophyceae</taxon>
        <taxon>Nostocales</taxon>
        <taxon>Calotrichaceae</taxon>
        <taxon>Dulcicalothrix</taxon>
    </lineage>
</organism>
<keyword evidence="3 4" id="KW-0408">Iron</keyword>
<dbReference type="InterPro" id="IPR001128">
    <property type="entry name" value="Cyt_P450"/>
</dbReference>
<keyword evidence="4" id="KW-0503">Monooxygenase</keyword>
<dbReference type="PROSITE" id="PS00086">
    <property type="entry name" value="CYTOCHROME_P450"/>
    <property type="match status" value="1"/>
</dbReference>
<reference evidence="5" key="1">
    <citation type="submission" date="2018-12" db="EMBL/GenBank/DDBJ databases">
        <authorList>
            <person name="Will S."/>
            <person name="Neumann-Schaal M."/>
            <person name="Henke P."/>
        </authorList>
    </citation>
    <scope>NUCLEOTIDE SEQUENCE</scope>
    <source>
        <strain evidence="5">PCC 7102</strain>
    </source>
</reference>
<evidence type="ECO:0000256" key="3">
    <source>
        <dbReference type="PIRSR" id="PIRSR602401-1"/>
    </source>
</evidence>
<dbReference type="InterPro" id="IPR002401">
    <property type="entry name" value="Cyt_P450_E_grp-I"/>
</dbReference>
<accession>A0A433UUN2</accession>
<sequence>MHLPPSPRTPGAIQLLRWIFTPMSYMDECASAYGDIYGLNIRPDYPSVLTSNPNALQTILTSDTKELSSPGELNGIFIPISGTQSLITASGKQHQRKRQLVMPALHGERMRAYANIINQVTDEVISTLQIGVSFSIRNVTQTITLKIIMQAVFGLYNSPRAIELERVLSYILESTSSPLSLAAGVFPILGKVLGKLNPARDFETLLQQADKIIYEEIQERRNNPDSERVDILSLLMSARDEDGQGMTNVELRDELMTLLTAGHETTATALAWAVYFIYKDETIKTKLLNELNSLGKNPDSNTIFKLPYLTAVCNETLRIYPVALTTFPRQVEKPISLCGYDLEPGTLVYGSIYDTHRRQDLYPNPEQFKPERFLERQYSAYEFLPFGGGARRCIGLAFAQFEMKLVLARILTSVQLELVTKTKVNAKRRGLVSAPDRPIYMSRLN</sequence>
<keyword evidence="3 4" id="KW-0479">Metal-binding</keyword>
<dbReference type="CDD" id="cd11053">
    <property type="entry name" value="CYP110-like"/>
    <property type="match status" value="1"/>
</dbReference>
<comment type="cofactor">
    <cofactor evidence="1 3">
        <name>heme</name>
        <dbReference type="ChEBI" id="CHEBI:30413"/>
    </cofactor>
</comment>
<dbReference type="Pfam" id="PF00067">
    <property type="entry name" value="p450"/>
    <property type="match status" value="1"/>
</dbReference>
<evidence type="ECO:0000256" key="2">
    <source>
        <dbReference type="ARBA" id="ARBA00010617"/>
    </source>
</evidence>
<dbReference type="GO" id="GO:0005506">
    <property type="term" value="F:iron ion binding"/>
    <property type="evidence" value="ECO:0007669"/>
    <property type="project" value="InterPro"/>
</dbReference>
<evidence type="ECO:0000256" key="4">
    <source>
        <dbReference type="RuleBase" id="RU000461"/>
    </source>
</evidence>
<comment type="similarity">
    <text evidence="2 4">Belongs to the cytochrome P450 family.</text>
</comment>
<dbReference type="PANTHER" id="PTHR24305">
    <property type="entry name" value="CYTOCHROME P450"/>
    <property type="match status" value="1"/>
</dbReference>
<reference evidence="5" key="2">
    <citation type="journal article" date="2019" name="Genome Biol. Evol.">
        <title>Day and night: Metabolic profiles and evolutionary relationships of six axenic non-marine cyanobacteria.</title>
        <authorList>
            <person name="Will S.E."/>
            <person name="Henke P."/>
            <person name="Boedeker C."/>
            <person name="Huang S."/>
            <person name="Brinkmann H."/>
            <person name="Rohde M."/>
            <person name="Jarek M."/>
            <person name="Friedl T."/>
            <person name="Seufert S."/>
            <person name="Schumacher M."/>
            <person name="Overmann J."/>
            <person name="Neumann-Schaal M."/>
            <person name="Petersen J."/>
        </authorList>
    </citation>
    <scope>NUCLEOTIDE SEQUENCE [LARGE SCALE GENOMIC DNA]</scope>
    <source>
        <strain evidence="5">PCC 7102</strain>
    </source>
</reference>
<dbReference type="InterPro" id="IPR017972">
    <property type="entry name" value="Cyt_P450_CS"/>
</dbReference>
<dbReference type="AlphaFoldDB" id="A0A433UUN2"/>
<keyword evidence="6" id="KW-1185">Reference proteome</keyword>
<dbReference type="PANTHER" id="PTHR24305:SF166">
    <property type="entry name" value="CYTOCHROME P450 12A4, MITOCHONDRIAL-RELATED"/>
    <property type="match status" value="1"/>
</dbReference>
<evidence type="ECO:0000256" key="1">
    <source>
        <dbReference type="ARBA" id="ARBA00001971"/>
    </source>
</evidence>
<dbReference type="SUPFAM" id="SSF48264">
    <property type="entry name" value="Cytochrome P450"/>
    <property type="match status" value="1"/>
</dbReference>
<comment type="caution">
    <text evidence="5">The sequence shown here is derived from an EMBL/GenBank/DDBJ whole genome shotgun (WGS) entry which is preliminary data.</text>
</comment>
<feature type="binding site" description="axial binding residue" evidence="3">
    <location>
        <position position="393"/>
    </location>
    <ligand>
        <name>heme</name>
        <dbReference type="ChEBI" id="CHEBI:30413"/>
    </ligand>
    <ligandPart>
        <name>Fe</name>
        <dbReference type="ChEBI" id="CHEBI:18248"/>
    </ligandPart>
</feature>
<evidence type="ECO:0000313" key="6">
    <source>
        <dbReference type="Proteomes" id="UP000271624"/>
    </source>
</evidence>
<keyword evidence="4" id="KW-0560">Oxidoreductase</keyword>
<dbReference type="InterPro" id="IPR036396">
    <property type="entry name" value="Cyt_P450_sf"/>
</dbReference>
<protein>
    <submittedName>
        <fullName evidence="5">Cytochrome P450</fullName>
    </submittedName>
</protein>
<dbReference type="OrthoDB" id="446280at2"/>
<evidence type="ECO:0000313" key="5">
    <source>
        <dbReference type="EMBL" id="RUS97564.1"/>
    </source>
</evidence>
<dbReference type="Gene3D" id="1.10.630.10">
    <property type="entry name" value="Cytochrome P450"/>
    <property type="match status" value="1"/>
</dbReference>
<dbReference type="PRINTS" id="PR00463">
    <property type="entry name" value="EP450I"/>
</dbReference>
<dbReference type="EMBL" id="RSCL01000031">
    <property type="protein sequence ID" value="RUS97564.1"/>
    <property type="molecule type" value="Genomic_DNA"/>
</dbReference>